<protein>
    <submittedName>
        <fullName evidence="1">Mitogen-activated protein kinase kinase kinase 2</fullName>
    </submittedName>
</protein>
<evidence type="ECO:0000313" key="2">
    <source>
        <dbReference type="EMBL" id="TYK23101.1"/>
    </source>
</evidence>
<gene>
    <name evidence="2" type="ORF">E5676_scaffold142G00830</name>
    <name evidence="1" type="ORF">E6C27_scaffold124G00430</name>
</gene>
<reference evidence="3 4" key="1">
    <citation type="submission" date="2019-08" db="EMBL/GenBank/DDBJ databases">
        <title>Draft genome sequences of two oriental melons (Cucumis melo L. var makuwa).</title>
        <authorList>
            <person name="Kwon S.-Y."/>
        </authorList>
    </citation>
    <scope>NUCLEOTIDE SEQUENCE [LARGE SCALE GENOMIC DNA]</scope>
    <source>
        <strain evidence="4">cv. Chang Bougi</strain>
        <strain evidence="3">cv. SW 3</strain>
        <tissue evidence="1">Leaf</tissue>
    </source>
</reference>
<dbReference type="AlphaFoldDB" id="A0A5A7SIW7"/>
<sequence length="152" mass="17853">MIPKHLRVLFNVYLSNSIQTFSLFRKGELHAVESKVHPVQLELNVVQSRDQAIHTGFYLKLFEVEVDVEHGDGSKMEVDDGHEDGWKVEVDAKHEDGQEMEVDTRHKDGWEVEVNIEHEDGWEVEVDARHEDGQREHYHLEEEQRGYLRNLL</sequence>
<dbReference type="Proteomes" id="UP000321947">
    <property type="component" value="Unassembled WGS sequence"/>
</dbReference>
<evidence type="ECO:0000313" key="3">
    <source>
        <dbReference type="Proteomes" id="UP000321393"/>
    </source>
</evidence>
<dbReference type="Proteomes" id="UP000321393">
    <property type="component" value="Unassembled WGS sequence"/>
</dbReference>
<evidence type="ECO:0000313" key="4">
    <source>
        <dbReference type="Proteomes" id="UP000321947"/>
    </source>
</evidence>
<dbReference type="GO" id="GO:0016301">
    <property type="term" value="F:kinase activity"/>
    <property type="evidence" value="ECO:0007669"/>
    <property type="project" value="UniProtKB-KW"/>
</dbReference>
<dbReference type="EMBL" id="SSTE01023405">
    <property type="protein sequence ID" value="KAA0025142.1"/>
    <property type="molecule type" value="Genomic_DNA"/>
</dbReference>
<name>A0A5A7SIW7_CUCMM</name>
<proteinExistence type="predicted"/>
<dbReference type="EMBL" id="SSTD01004586">
    <property type="protein sequence ID" value="TYK23101.1"/>
    <property type="molecule type" value="Genomic_DNA"/>
</dbReference>
<organism evidence="1 3">
    <name type="scientific">Cucumis melo var. makuwa</name>
    <name type="common">Oriental melon</name>
    <dbReference type="NCBI Taxonomy" id="1194695"/>
    <lineage>
        <taxon>Eukaryota</taxon>
        <taxon>Viridiplantae</taxon>
        <taxon>Streptophyta</taxon>
        <taxon>Embryophyta</taxon>
        <taxon>Tracheophyta</taxon>
        <taxon>Spermatophyta</taxon>
        <taxon>Magnoliopsida</taxon>
        <taxon>eudicotyledons</taxon>
        <taxon>Gunneridae</taxon>
        <taxon>Pentapetalae</taxon>
        <taxon>rosids</taxon>
        <taxon>fabids</taxon>
        <taxon>Cucurbitales</taxon>
        <taxon>Cucurbitaceae</taxon>
        <taxon>Benincaseae</taxon>
        <taxon>Cucumis</taxon>
    </lineage>
</organism>
<accession>A0A5A7SIW7</accession>
<keyword evidence="1" id="KW-0418">Kinase</keyword>
<comment type="caution">
    <text evidence="1">The sequence shown here is derived from an EMBL/GenBank/DDBJ whole genome shotgun (WGS) entry which is preliminary data.</text>
</comment>
<evidence type="ECO:0000313" key="1">
    <source>
        <dbReference type="EMBL" id="KAA0025142.1"/>
    </source>
</evidence>
<keyword evidence="1" id="KW-0808">Transferase</keyword>